<evidence type="ECO:0008006" key="4">
    <source>
        <dbReference type="Google" id="ProtNLM"/>
    </source>
</evidence>
<accession>A0A453HDN1</accession>
<reference evidence="2" key="5">
    <citation type="journal article" date="2021" name="G3 (Bethesda)">
        <title>Aegilops tauschii genome assembly Aet v5.0 features greater sequence contiguity and improved annotation.</title>
        <authorList>
            <person name="Wang L."/>
            <person name="Zhu T."/>
            <person name="Rodriguez J.C."/>
            <person name="Deal K.R."/>
            <person name="Dubcovsky J."/>
            <person name="McGuire P.E."/>
            <person name="Lux T."/>
            <person name="Spannagl M."/>
            <person name="Mayer K.F.X."/>
            <person name="Baldrich P."/>
            <person name="Meyers B.C."/>
            <person name="Huo N."/>
            <person name="Gu Y.Q."/>
            <person name="Zhou H."/>
            <person name="Devos K.M."/>
            <person name="Bennetzen J.L."/>
            <person name="Unver T."/>
            <person name="Budak H."/>
            <person name="Gulick P.J."/>
            <person name="Galiba G."/>
            <person name="Kalapos B."/>
            <person name="Nelson D.R."/>
            <person name="Li P."/>
            <person name="You F.M."/>
            <person name="Luo M.C."/>
            <person name="Dvorak J."/>
        </authorList>
    </citation>
    <scope>NUCLEOTIDE SEQUENCE [LARGE SCALE GENOMIC DNA]</scope>
    <source>
        <strain evidence="2">cv. AL8/78</strain>
    </source>
</reference>
<proteinExistence type="predicted"/>
<feature type="signal peptide" evidence="1">
    <location>
        <begin position="1"/>
        <end position="23"/>
    </location>
</feature>
<keyword evidence="1" id="KW-0732">Signal</keyword>
<dbReference type="Gramene" id="AET4Gv20150900.1">
    <property type="protein sequence ID" value="AET4Gv20150900.1"/>
    <property type="gene ID" value="AET4Gv20150900"/>
</dbReference>
<organism evidence="2 3">
    <name type="scientific">Aegilops tauschii subsp. strangulata</name>
    <name type="common">Goatgrass</name>
    <dbReference type="NCBI Taxonomy" id="200361"/>
    <lineage>
        <taxon>Eukaryota</taxon>
        <taxon>Viridiplantae</taxon>
        <taxon>Streptophyta</taxon>
        <taxon>Embryophyta</taxon>
        <taxon>Tracheophyta</taxon>
        <taxon>Spermatophyta</taxon>
        <taxon>Magnoliopsida</taxon>
        <taxon>Liliopsida</taxon>
        <taxon>Poales</taxon>
        <taxon>Poaceae</taxon>
        <taxon>BOP clade</taxon>
        <taxon>Pooideae</taxon>
        <taxon>Triticodae</taxon>
        <taxon>Triticeae</taxon>
        <taxon>Triticinae</taxon>
        <taxon>Aegilops</taxon>
    </lineage>
</organism>
<evidence type="ECO:0000313" key="3">
    <source>
        <dbReference type="Proteomes" id="UP000015105"/>
    </source>
</evidence>
<evidence type="ECO:0000256" key="1">
    <source>
        <dbReference type="SAM" id="SignalP"/>
    </source>
</evidence>
<sequence length="86" mass="9556">MERSKIIMLVMIILPCLVTFSQAQKPDDSSKIQICMCQKNPPPCPNDLCFCCALEQDKCFRTSQECICGPDCPPLEATSTHPLPLP</sequence>
<reference evidence="3" key="2">
    <citation type="journal article" date="2017" name="Nat. Plants">
        <title>The Aegilops tauschii genome reveals multiple impacts of transposons.</title>
        <authorList>
            <person name="Zhao G."/>
            <person name="Zou C."/>
            <person name="Li K."/>
            <person name="Wang K."/>
            <person name="Li T."/>
            <person name="Gao L."/>
            <person name="Zhang X."/>
            <person name="Wang H."/>
            <person name="Yang Z."/>
            <person name="Liu X."/>
            <person name="Jiang W."/>
            <person name="Mao L."/>
            <person name="Kong X."/>
            <person name="Jiao Y."/>
            <person name="Jia J."/>
        </authorList>
    </citation>
    <scope>NUCLEOTIDE SEQUENCE [LARGE SCALE GENOMIC DNA]</scope>
    <source>
        <strain evidence="3">cv. AL8/78</strain>
    </source>
</reference>
<name>A0A453HDN1_AEGTS</name>
<reference evidence="3" key="1">
    <citation type="journal article" date="2014" name="Science">
        <title>Ancient hybridizations among the ancestral genomes of bread wheat.</title>
        <authorList>
            <consortium name="International Wheat Genome Sequencing Consortium,"/>
            <person name="Marcussen T."/>
            <person name="Sandve S.R."/>
            <person name="Heier L."/>
            <person name="Spannagl M."/>
            <person name="Pfeifer M."/>
            <person name="Jakobsen K.S."/>
            <person name="Wulff B.B."/>
            <person name="Steuernagel B."/>
            <person name="Mayer K.F."/>
            <person name="Olsen O.A."/>
        </authorList>
    </citation>
    <scope>NUCLEOTIDE SEQUENCE [LARGE SCALE GENOMIC DNA]</scope>
    <source>
        <strain evidence="3">cv. AL8/78</strain>
    </source>
</reference>
<dbReference type="EnsemblPlants" id="AET4Gv20150900.1">
    <property type="protein sequence ID" value="AET4Gv20150900.1"/>
    <property type="gene ID" value="AET4Gv20150900"/>
</dbReference>
<dbReference type="Proteomes" id="UP000015105">
    <property type="component" value="Chromosome 4D"/>
</dbReference>
<reference evidence="2" key="4">
    <citation type="submission" date="2019-03" db="UniProtKB">
        <authorList>
            <consortium name="EnsemblPlants"/>
        </authorList>
    </citation>
    <scope>IDENTIFICATION</scope>
</reference>
<evidence type="ECO:0000313" key="2">
    <source>
        <dbReference type="EnsemblPlants" id="AET4Gv20150900.1"/>
    </source>
</evidence>
<protein>
    <recommendedName>
        <fullName evidence="4">Bowman-Birk serine protease inhibitors family domain-containing protein</fullName>
    </recommendedName>
</protein>
<keyword evidence="3" id="KW-1185">Reference proteome</keyword>
<dbReference type="AlphaFoldDB" id="A0A453HDN1"/>
<reference evidence="2" key="3">
    <citation type="journal article" date="2017" name="Nature">
        <title>Genome sequence of the progenitor of the wheat D genome Aegilops tauschii.</title>
        <authorList>
            <person name="Luo M.C."/>
            <person name="Gu Y.Q."/>
            <person name="Puiu D."/>
            <person name="Wang H."/>
            <person name="Twardziok S.O."/>
            <person name="Deal K.R."/>
            <person name="Huo N."/>
            <person name="Zhu T."/>
            <person name="Wang L."/>
            <person name="Wang Y."/>
            <person name="McGuire P.E."/>
            <person name="Liu S."/>
            <person name="Long H."/>
            <person name="Ramasamy R.K."/>
            <person name="Rodriguez J.C."/>
            <person name="Van S.L."/>
            <person name="Yuan L."/>
            <person name="Wang Z."/>
            <person name="Xia Z."/>
            <person name="Xiao L."/>
            <person name="Anderson O.D."/>
            <person name="Ouyang S."/>
            <person name="Liang Y."/>
            <person name="Zimin A.V."/>
            <person name="Pertea G."/>
            <person name="Qi P."/>
            <person name="Bennetzen J.L."/>
            <person name="Dai X."/>
            <person name="Dawson M.W."/>
            <person name="Muller H.G."/>
            <person name="Kugler K."/>
            <person name="Rivarola-Duarte L."/>
            <person name="Spannagl M."/>
            <person name="Mayer K.F.X."/>
            <person name="Lu F.H."/>
            <person name="Bevan M.W."/>
            <person name="Leroy P."/>
            <person name="Li P."/>
            <person name="You F.M."/>
            <person name="Sun Q."/>
            <person name="Liu Z."/>
            <person name="Lyons E."/>
            <person name="Wicker T."/>
            <person name="Salzberg S.L."/>
            <person name="Devos K.M."/>
            <person name="Dvorak J."/>
        </authorList>
    </citation>
    <scope>NUCLEOTIDE SEQUENCE [LARGE SCALE GENOMIC DNA]</scope>
    <source>
        <strain evidence="2">cv. AL8/78</strain>
    </source>
</reference>
<feature type="chain" id="PRO_5019232592" description="Bowman-Birk serine protease inhibitors family domain-containing protein" evidence="1">
    <location>
        <begin position="24"/>
        <end position="86"/>
    </location>
</feature>